<evidence type="ECO:0000256" key="1">
    <source>
        <dbReference type="ARBA" id="ARBA00004442"/>
    </source>
</evidence>
<dbReference type="PANTHER" id="PTHR40980">
    <property type="entry name" value="PLUG DOMAIN-CONTAINING PROTEIN"/>
    <property type="match status" value="1"/>
</dbReference>
<evidence type="ECO:0000256" key="4">
    <source>
        <dbReference type="SAM" id="SignalP"/>
    </source>
</evidence>
<dbReference type="RefSeq" id="WP_338397411.1">
    <property type="nucleotide sequence ID" value="NZ_AP025292.1"/>
</dbReference>
<dbReference type="Gene3D" id="2.40.170.20">
    <property type="entry name" value="TonB-dependent receptor, beta-barrel domain"/>
    <property type="match status" value="1"/>
</dbReference>
<accession>A0ABM7VAG8</accession>
<dbReference type="PANTHER" id="PTHR40980:SF5">
    <property type="entry name" value="TONB-DEPENDENT RECEPTOR"/>
    <property type="match status" value="1"/>
</dbReference>
<keyword evidence="4" id="KW-0732">Signal</keyword>
<name>A0ABM7VAG8_9BACT</name>
<feature type="domain" description="TonB-dependent receptor plug" evidence="5">
    <location>
        <begin position="128"/>
        <end position="225"/>
    </location>
</feature>
<organism evidence="7 8">
    <name type="scientific">Persicobacter psychrovividus</name>
    <dbReference type="NCBI Taxonomy" id="387638"/>
    <lineage>
        <taxon>Bacteria</taxon>
        <taxon>Pseudomonadati</taxon>
        <taxon>Bacteroidota</taxon>
        <taxon>Cytophagia</taxon>
        <taxon>Cytophagales</taxon>
        <taxon>Persicobacteraceae</taxon>
        <taxon>Persicobacter</taxon>
    </lineage>
</organism>
<proteinExistence type="predicted"/>
<keyword evidence="3" id="KW-0998">Cell outer membrane</keyword>
<protein>
    <submittedName>
        <fullName evidence="7">TonB-dependent receptor</fullName>
    </submittedName>
</protein>
<dbReference type="EMBL" id="AP025292">
    <property type="protein sequence ID" value="BDC97907.1"/>
    <property type="molecule type" value="Genomic_DNA"/>
</dbReference>
<dbReference type="InterPro" id="IPR041700">
    <property type="entry name" value="OMP_b-brl_3"/>
</dbReference>
<comment type="subcellular location">
    <subcellularLocation>
        <location evidence="1">Cell outer membrane</location>
    </subcellularLocation>
</comment>
<dbReference type="SUPFAM" id="SSF56935">
    <property type="entry name" value="Porins"/>
    <property type="match status" value="1"/>
</dbReference>
<sequence>MKRTLLTSWLLALINIAVFAQSGTIKGTVKDKNTGEEVIGANVLIKGTTTGTATDVFGNFQFNASAGAQTITVSYIGYKDWTGAVQVAANGATTLNVDLDPDLVELEGVVIRSKAERSGSEVLLLERKKAATMVENLGVQEMAVKGVSNVEDGLTKMSGIAKVGAKGVFVRGLGDRYNSATLNGLPVPATNPDLKMIPLSIFPTDVVEAISVSKTFNANEYGDFGGAAIDIGTKTYPEEAFLSLGGGISANSITTGKRFSSFKNGQFERLGFSGNGRTNPLTTRNVPSVSESGQPFENGFTPTVGNAPVGFDFSARGGKKYELGVDSHLGFIASVAHENNYSYKGGTKRNLNAQAAEMNNFERDEYVYSTLTTALLGVNYALNDQHNFTYNVLFANTSDNTNSELFGYIQDVNADDILIRRNTYTQTQLLTNQLLGSHELNTDGTLAFEWGGSYSTTNRVEPDRRQNSFRTESNRLLQLNASQNHRFWSDMDENEVAAKANFSYKHGMLNEDETKGEVKFGYQGRFKGRQMKSFQYNLRATGEEGLKQPVYADNPDAFFTDENYEKGYYTYTNGIDVAQHEFEAFMNVNAAFVTYDYNFSERLKAIAGVRYEKGLQEVHFRSLRNAYDDPFRISEYKTNDFLPSISLKYALNDKTNFRLAASKTLTRPGMREIIPFQYQDIDGNLFEGNKDLENSTNYNVDLKYEYFPNSGDVFSVALFGKRINDAIEMTQVAQGGGNLFTYTNTEAANVYGTEIELNKNLGAVLGEDFDGFSVGFNTTLMVSEIKLKEGDDKSAILTNQSRALQGASPYLLNANLAYNHEFGQWNTTFSGVFNMFGDRVYAAGQQGAGDIYEKGVPRLDFIWKNQITENWSVDLKVRNILNPEIERYQQDFSDTQIDRQLVDAYHAGMDFSISLSYLIK</sequence>
<evidence type="ECO:0000259" key="6">
    <source>
        <dbReference type="Pfam" id="PF14905"/>
    </source>
</evidence>
<evidence type="ECO:0000256" key="3">
    <source>
        <dbReference type="ARBA" id="ARBA00023237"/>
    </source>
</evidence>
<dbReference type="Pfam" id="PF13715">
    <property type="entry name" value="CarbopepD_reg_2"/>
    <property type="match status" value="1"/>
</dbReference>
<feature type="chain" id="PRO_5047435172" evidence="4">
    <location>
        <begin position="21"/>
        <end position="920"/>
    </location>
</feature>
<dbReference type="Pfam" id="PF14905">
    <property type="entry name" value="OMP_b-brl_3"/>
    <property type="match status" value="1"/>
</dbReference>
<gene>
    <name evidence="7" type="ORF">PEPS_01880</name>
</gene>
<dbReference type="Proteomes" id="UP001354989">
    <property type="component" value="Chromosome"/>
</dbReference>
<evidence type="ECO:0000259" key="5">
    <source>
        <dbReference type="Pfam" id="PF07715"/>
    </source>
</evidence>
<feature type="domain" description="Outer membrane protein beta-barrel" evidence="6">
    <location>
        <begin position="578"/>
        <end position="900"/>
    </location>
</feature>
<reference evidence="7 8" key="1">
    <citation type="submission" date="2021-12" db="EMBL/GenBank/DDBJ databases">
        <title>Genome sequencing of bacteria with rrn-lacking chromosome and rrn-plasmid.</title>
        <authorList>
            <person name="Anda M."/>
            <person name="Iwasaki W."/>
        </authorList>
    </citation>
    <scope>NUCLEOTIDE SEQUENCE [LARGE SCALE GENOMIC DNA]</scope>
    <source>
        <strain evidence="7 8">NBRC 101262</strain>
    </source>
</reference>
<keyword evidence="2" id="KW-0472">Membrane</keyword>
<dbReference type="InterPro" id="IPR036942">
    <property type="entry name" value="Beta-barrel_TonB_sf"/>
</dbReference>
<feature type="signal peptide" evidence="4">
    <location>
        <begin position="1"/>
        <end position="20"/>
    </location>
</feature>
<evidence type="ECO:0000256" key="2">
    <source>
        <dbReference type="ARBA" id="ARBA00023136"/>
    </source>
</evidence>
<keyword evidence="8" id="KW-1185">Reference proteome</keyword>
<dbReference type="InterPro" id="IPR008969">
    <property type="entry name" value="CarboxyPept-like_regulatory"/>
</dbReference>
<dbReference type="Gene3D" id="2.170.130.10">
    <property type="entry name" value="TonB-dependent receptor, plug domain"/>
    <property type="match status" value="1"/>
</dbReference>
<evidence type="ECO:0000313" key="8">
    <source>
        <dbReference type="Proteomes" id="UP001354989"/>
    </source>
</evidence>
<evidence type="ECO:0000313" key="7">
    <source>
        <dbReference type="EMBL" id="BDC97907.1"/>
    </source>
</evidence>
<dbReference type="InterPro" id="IPR037066">
    <property type="entry name" value="Plug_dom_sf"/>
</dbReference>
<dbReference type="Gene3D" id="2.60.40.1120">
    <property type="entry name" value="Carboxypeptidase-like, regulatory domain"/>
    <property type="match status" value="1"/>
</dbReference>
<dbReference type="SUPFAM" id="SSF49464">
    <property type="entry name" value="Carboxypeptidase regulatory domain-like"/>
    <property type="match status" value="1"/>
</dbReference>
<dbReference type="Pfam" id="PF07715">
    <property type="entry name" value="Plug"/>
    <property type="match status" value="1"/>
</dbReference>
<dbReference type="InterPro" id="IPR012910">
    <property type="entry name" value="Plug_dom"/>
</dbReference>
<keyword evidence="7" id="KW-0675">Receptor</keyword>